<dbReference type="GO" id="GO:0000221">
    <property type="term" value="C:vacuolar proton-transporting V-type ATPase, V1 domain"/>
    <property type="evidence" value="ECO:0007669"/>
    <property type="project" value="TreeGrafter"/>
</dbReference>
<dbReference type="Proteomes" id="UP000245340">
    <property type="component" value="Unplaced"/>
</dbReference>
<reference evidence="9" key="1">
    <citation type="submission" date="2025-08" db="UniProtKB">
        <authorList>
            <consortium name="RefSeq"/>
        </authorList>
    </citation>
    <scope>IDENTIFICATION</scope>
</reference>
<dbReference type="AlphaFoldDB" id="A0A2U3W1H7"/>
<protein>
    <recommendedName>
        <fullName evidence="7">V-type proton ATPase subunit C</fullName>
    </recommendedName>
</protein>
<dbReference type="Pfam" id="PF03223">
    <property type="entry name" value="V-ATPase_C"/>
    <property type="match status" value="1"/>
</dbReference>
<comment type="subunit">
    <text evidence="6">V-ATPase is a heteromultimeric enzyme made up of two complexes: the ATP-hydrolytic V1 complex and the proton translocation V0 complex. The V1 complex consists of three catalytic AB heterodimers that form a heterohexamer, three peripheral stalks each consisting of EG heterodimers, one central rotor including subunits D and F, and the regulatory subunits C and H. The proton translocation complex V0 consists of the proton transport subunit a, a ring of proteolipid subunits c9c'', rotary subunit d, subunits e and f, and the accessory subunits ATP6AP1/Ac45 and ATP6AP2/PRR.</text>
</comment>
<dbReference type="GeneID" id="101374595"/>
<keyword evidence="4 7" id="KW-0406">Ion transport</keyword>
<evidence type="ECO:0000313" key="9">
    <source>
        <dbReference type="RefSeq" id="XP_004401844.1"/>
    </source>
</evidence>
<dbReference type="PANTHER" id="PTHR10137:SF4">
    <property type="entry name" value="V-TYPE PROTON ATPASE SUBUNIT C 2"/>
    <property type="match status" value="1"/>
</dbReference>
<evidence type="ECO:0000256" key="6">
    <source>
        <dbReference type="ARBA" id="ARBA00046696"/>
    </source>
</evidence>
<evidence type="ECO:0000256" key="1">
    <source>
        <dbReference type="ARBA" id="ARBA00006138"/>
    </source>
</evidence>
<dbReference type="FunFam" id="3.30.70.1180:FF:000006">
    <property type="entry name" value="V-type proton ATPase subunit C"/>
    <property type="match status" value="1"/>
</dbReference>
<dbReference type="GO" id="GO:0005765">
    <property type="term" value="C:lysosomal membrane"/>
    <property type="evidence" value="ECO:0007669"/>
    <property type="project" value="TreeGrafter"/>
</dbReference>
<comment type="subunit">
    <text evidence="7">V-ATPase is a heteromultimeric enzyme made up of two complexes: the ATP-hydrolytic V1 complex and the proton translocation V0 complex. The V1 complex consists of three catalytic AB heterodimers that form a heterohexamer, three peripheral stalks each consisting of EG heterodimers, one central rotor including subunits D and F, and the regulatory subunits C and H. The proton translocation complex V0 consists of the proton transport subunit a, a ring of proteolipid subunits c9c'', rotary subunit d, subunits e and f, and two accessory subunits.</text>
</comment>
<dbReference type="InterPro" id="IPR036132">
    <property type="entry name" value="Vac_ATP_synth_c_sf"/>
</dbReference>
<dbReference type="InterPro" id="IPR004907">
    <property type="entry name" value="ATPase_V1-cplx_csu"/>
</dbReference>
<sequence length="381" mass="43634">MSEFWLISAPGDQENLQALERMNTVTSKSNLSYNTKFSIPDFKVGTLDSLVGLSDELGKLDTFAESLIKKMAQSVVEVMEDAKGKVPENLLANGVDLPSFVTHFEWDMAKYPAKQPLVSVVDTLAKQLAQIETDLKSRTATYNTLKTNLENLEKKSMGNLFTRTLSDIVSKEDFVLGSEYLITLLVIVPKPSYTQWQKTYESLSDMVVPRSTKLIAEDNEGGLFTVTLFRKVIEDFKTKARENKFTVREFYYDEKEIKREREEMSRLLSDKKQQYGPLLRWLKVNFSEAFIAWIHIKALRVFVESVLRYGLPVNFQAVLLQPHKKSSTKRLREVLNSVFRHLDQVAAASILDASVEIPGLQLNNQDYFPYVYFHIDLSLLD</sequence>
<comment type="similarity">
    <text evidence="1 7">Belongs to the V-ATPase C subunit family.</text>
</comment>
<dbReference type="CDD" id="cd14785">
    <property type="entry name" value="V-ATPase_C"/>
    <property type="match status" value="1"/>
</dbReference>
<dbReference type="Gene3D" id="3.30.70.1180">
    <property type="entry name" value="Vacuolar atp synthase subunit c, domain 1"/>
    <property type="match status" value="1"/>
</dbReference>
<evidence type="ECO:0000256" key="4">
    <source>
        <dbReference type="ARBA" id="ARBA00023065"/>
    </source>
</evidence>
<keyword evidence="3 7" id="KW-0375">Hydrogen ion transport</keyword>
<evidence type="ECO:0000256" key="5">
    <source>
        <dbReference type="ARBA" id="ARBA00046006"/>
    </source>
</evidence>
<dbReference type="GO" id="GO:0046961">
    <property type="term" value="F:proton-transporting ATPase activity, rotational mechanism"/>
    <property type="evidence" value="ECO:0007669"/>
    <property type="project" value="InterPro"/>
</dbReference>
<dbReference type="RefSeq" id="XP_004401844.1">
    <property type="nucleotide sequence ID" value="XM_004401787.2"/>
</dbReference>
<dbReference type="CTD" id="245973"/>
<gene>
    <name evidence="9" type="primary">ATP6V1C2</name>
</gene>
<accession>A0A2U3W1H7</accession>
<keyword evidence="8" id="KW-1185">Reference proteome</keyword>
<dbReference type="PANTHER" id="PTHR10137">
    <property type="entry name" value="V-TYPE PROTON ATPASE SUBUNIT C"/>
    <property type="match status" value="1"/>
</dbReference>
<organism evidence="8 9">
    <name type="scientific">Odobenus rosmarus divergens</name>
    <name type="common">Pacific walrus</name>
    <dbReference type="NCBI Taxonomy" id="9708"/>
    <lineage>
        <taxon>Eukaryota</taxon>
        <taxon>Metazoa</taxon>
        <taxon>Chordata</taxon>
        <taxon>Craniata</taxon>
        <taxon>Vertebrata</taxon>
        <taxon>Euteleostomi</taxon>
        <taxon>Mammalia</taxon>
        <taxon>Eutheria</taxon>
        <taxon>Laurasiatheria</taxon>
        <taxon>Carnivora</taxon>
        <taxon>Caniformia</taxon>
        <taxon>Pinnipedia</taxon>
        <taxon>Odobenidae</taxon>
        <taxon>Odobenus</taxon>
    </lineage>
</organism>
<keyword evidence="2 7" id="KW-0813">Transport</keyword>
<dbReference type="FunFam" id="3.30.70.100:FF:000002">
    <property type="entry name" value="V-type proton ATPase subunit C"/>
    <property type="match status" value="1"/>
</dbReference>
<comment type="function">
    <text evidence="5 7">Subunit of the V1 complex of vacuolar(H+)-ATPase (V-ATPase), a multisubunit enzyme composed of a peripheral complex (V1) that hydrolyzes ATP and a membrane integral complex (V0) that translocates protons. V-ATPase is responsible for acidifying and maintaining the pH of intracellular compartments and in some cell types, is targeted to the plasma membrane, where it is responsible for acidifying the extracellular environment. Subunit C is necessary for the assembly of the catalytic sector of the enzyme and is likely to have a specific function in its catalytic activity.</text>
</comment>
<name>A0A2U3W1H7_ODORO</name>
<dbReference type="Gene3D" id="1.20.1460.10">
    <property type="entry name" value="subunit c (vma5p) of the yeast v-atpase, domain 2"/>
    <property type="match status" value="1"/>
</dbReference>
<dbReference type="Gene3D" id="3.30.70.100">
    <property type="match status" value="1"/>
</dbReference>
<evidence type="ECO:0000256" key="3">
    <source>
        <dbReference type="ARBA" id="ARBA00022781"/>
    </source>
</evidence>
<evidence type="ECO:0000256" key="2">
    <source>
        <dbReference type="ARBA" id="ARBA00022448"/>
    </source>
</evidence>
<evidence type="ECO:0000256" key="7">
    <source>
        <dbReference type="RuleBase" id="RU364010"/>
    </source>
</evidence>
<dbReference type="SUPFAM" id="SSF118203">
    <property type="entry name" value="Vacuolar ATP synthase subunit C"/>
    <property type="match status" value="1"/>
</dbReference>
<dbReference type="FunFam" id="1.20.1460.10:FF:000004">
    <property type="entry name" value="V-type proton ATPase subunit C"/>
    <property type="match status" value="1"/>
</dbReference>
<proteinExistence type="inferred from homology"/>
<evidence type="ECO:0000313" key="8">
    <source>
        <dbReference type="Proteomes" id="UP000245340"/>
    </source>
</evidence>